<evidence type="ECO:0000256" key="2">
    <source>
        <dbReference type="SAM" id="Phobius"/>
    </source>
</evidence>
<feature type="region of interest" description="Disordered" evidence="1">
    <location>
        <begin position="111"/>
        <end position="134"/>
    </location>
</feature>
<reference evidence="4" key="1">
    <citation type="submission" date="2016-10" db="EMBL/GenBank/DDBJ databases">
        <authorList>
            <person name="Varghese N."/>
            <person name="Submissions S."/>
        </authorList>
    </citation>
    <scope>NUCLEOTIDE SEQUENCE [LARGE SCALE GENOMIC DNA]</scope>
    <source>
        <strain evidence="4">CGMCC 4.3568</strain>
    </source>
</reference>
<organism evidence="3 4">
    <name type="scientific">Amycolatopsis marina</name>
    <dbReference type="NCBI Taxonomy" id="490629"/>
    <lineage>
        <taxon>Bacteria</taxon>
        <taxon>Bacillati</taxon>
        <taxon>Actinomycetota</taxon>
        <taxon>Actinomycetes</taxon>
        <taxon>Pseudonocardiales</taxon>
        <taxon>Pseudonocardiaceae</taxon>
        <taxon>Amycolatopsis</taxon>
    </lineage>
</organism>
<keyword evidence="2" id="KW-0472">Membrane</keyword>
<feature type="transmembrane region" description="Helical" evidence="2">
    <location>
        <begin position="47"/>
        <end position="74"/>
    </location>
</feature>
<dbReference type="AlphaFoldDB" id="A0A1I1CN98"/>
<sequence length="134" mass="13967">MSDMSDTDNRTVAQLVTDMSDQVSRLIRDEMRLATEEMRSKGKRAGIGAGLAGAAGVTAFLGGATLVACVVLALALVLPAWASALIVGAALLAAASLMALVSRAQLKRATPPMPREAMSGLERDVETVKEGTRR</sequence>
<protein>
    <submittedName>
        <fullName evidence="3">Holin-X, holin superfamily III</fullName>
    </submittedName>
</protein>
<keyword evidence="2" id="KW-1133">Transmembrane helix</keyword>
<evidence type="ECO:0000256" key="1">
    <source>
        <dbReference type="SAM" id="MobiDB-lite"/>
    </source>
</evidence>
<feature type="transmembrane region" description="Helical" evidence="2">
    <location>
        <begin position="80"/>
        <end position="101"/>
    </location>
</feature>
<keyword evidence="4" id="KW-1185">Reference proteome</keyword>
<name>A0A1I1CN98_9PSEU</name>
<dbReference type="EMBL" id="FOKG01000039">
    <property type="protein sequence ID" value="SFB64004.1"/>
    <property type="molecule type" value="Genomic_DNA"/>
</dbReference>
<dbReference type="Proteomes" id="UP000243799">
    <property type="component" value="Unassembled WGS sequence"/>
</dbReference>
<evidence type="ECO:0000313" key="4">
    <source>
        <dbReference type="Proteomes" id="UP000243799"/>
    </source>
</evidence>
<dbReference type="OrthoDB" id="4870234at2"/>
<dbReference type="InterPro" id="IPR009937">
    <property type="entry name" value="Phage_holin_3_6"/>
</dbReference>
<gene>
    <name evidence="3" type="ORF">SAMN05216266_13918</name>
</gene>
<keyword evidence="2" id="KW-0812">Transmembrane</keyword>
<dbReference type="Pfam" id="PF07332">
    <property type="entry name" value="Phage_holin_3_6"/>
    <property type="match status" value="1"/>
</dbReference>
<feature type="compositionally biased region" description="Basic and acidic residues" evidence="1">
    <location>
        <begin position="121"/>
        <end position="134"/>
    </location>
</feature>
<dbReference type="RefSeq" id="WP_091679784.1">
    <property type="nucleotide sequence ID" value="NZ_FOKG01000039.1"/>
</dbReference>
<evidence type="ECO:0000313" key="3">
    <source>
        <dbReference type="EMBL" id="SFB64004.1"/>
    </source>
</evidence>
<accession>A0A1I1CN98</accession>
<dbReference type="STRING" id="490629.SAMN05216266_13918"/>
<proteinExistence type="predicted"/>